<dbReference type="RefSeq" id="WP_272914323.1">
    <property type="nucleotide sequence ID" value="NZ_OBMQ01000014.1"/>
</dbReference>
<organism evidence="1 2">
    <name type="scientific">Ureibacillus xyleni</name>
    <dbReference type="NCBI Taxonomy" id="614648"/>
    <lineage>
        <taxon>Bacteria</taxon>
        <taxon>Bacillati</taxon>
        <taxon>Bacillota</taxon>
        <taxon>Bacilli</taxon>
        <taxon>Bacillales</taxon>
        <taxon>Caryophanaceae</taxon>
        <taxon>Ureibacillus</taxon>
    </lineage>
</organism>
<gene>
    <name evidence="1" type="ORF">SAMN05880501_1149</name>
</gene>
<evidence type="ECO:0000313" key="2">
    <source>
        <dbReference type="Proteomes" id="UP000219636"/>
    </source>
</evidence>
<protein>
    <submittedName>
        <fullName evidence="1">Uncharacterized protein</fullName>
    </submittedName>
</protein>
<dbReference type="EMBL" id="OBMQ01000014">
    <property type="protein sequence ID" value="SOC22381.1"/>
    <property type="molecule type" value="Genomic_DNA"/>
</dbReference>
<proteinExistence type="predicted"/>
<name>A0A285TJU6_9BACL</name>
<sequence>MWVVTIFEKNTVRMFEFVSKTEANNMLASVKGSAILSFTK</sequence>
<evidence type="ECO:0000313" key="1">
    <source>
        <dbReference type="EMBL" id="SOC22381.1"/>
    </source>
</evidence>
<reference evidence="2" key="1">
    <citation type="submission" date="2017-08" db="EMBL/GenBank/DDBJ databases">
        <authorList>
            <person name="Varghese N."/>
            <person name="Submissions S."/>
        </authorList>
    </citation>
    <scope>NUCLEOTIDE SEQUENCE [LARGE SCALE GENOMIC DNA]</scope>
    <source>
        <strain evidence="2">JC22</strain>
    </source>
</reference>
<dbReference type="Proteomes" id="UP000219636">
    <property type="component" value="Unassembled WGS sequence"/>
</dbReference>
<keyword evidence="2" id="KW-1185">Reference proteome</keyword>
<accession>A0A285TJU6</accession>
<dbReference type="AlphaFoldDB" id="A0A285TJU6"/>